<dbReference type="Gene3D" id="3.20.20.370">
    <property type="entry name" value="Glycoside hydrolase/deacetylase"/>
    <property type="match status" value="1"/>
</dbReference>
<dbReference type="PANTHER" id="PTHR47561">
    <property type="entry name" value="POLYSACCHARIDE DEACETYLASE FAMILY PROTEIN (AFU_ORTHOLOGUE AFUA_6G05030)"/>
    <property type="match status" value="1"/>
</dbReference>
<comment type="caution">
    <text evidence="2">The sequence shown here is derived from an EMBL/GenBank/DDBJ whole genome shotgun (WGS) entry which is preliminary data.</text>
</comment>
<name>A0A9D1R0K7_9BACT</name>
<accession>A0A9D1R0K7</accession>
<dbReference type="InterPro" id="IPR002509">
    <property type="entry name" value="NODB_dom"/>
</dbReference>
<dbReference type="AlphaFoldDB" id="A0A9D1R0K7"/>
<evidence type="ECO:0000313" key="3">
    <source>
        <dbReference type="Proteomes" id="UP000824264"/>
    </source>
</evidence>
<proteinExistence type="predicted"/>
<feature type="domain" description="NodB homology" evidence="1">
    <location>
        <begin position="66"/>
        <end position="153"/>
    </location>
</feature>
<protein>
    <submittedName>
        <fullName evidence="2">Polysaccharide deacetylase family protein</fullName>
    </submittedName>
</protein>
<dbReference type="Pfam" id="PF01522">
    <property type="entry name" value="Polysacc_deac_1"/>
    <property type="match status" value="1"/>
</dbReference>
<dbReference type="GO" id="GO:0016810">
    <property type="term" value="F:hydrolase activity, acting on carbon-nitrogen (but not peptide) bonds"/>
    <property type="evidence" value="ECO:0007669"/>
    <property type="project" value="InterPro"/>
</dbReference>
<dbReference type="EMBL" id="DXGI01000228">
    <property type="protein sequence ID" value="HIW78714.1"/>
    <property type="molecule type" value="Genomic_DNA"/>
</dbReference>
<sequence length="293" mass="33820">MDDKPLMLKNTDAPRIREIDGFAFPEGVRVLINFTVDFDAMIFRKFLGEPRLWCAQGEFGGRAGMGRLLDLFRDFDIPTTLFLPGRTGLLYPEVVRRAAREGHEVANHMWDHHIPSTFEEEREHLAHTDDLIRTLTGRYPVGTRSEHNLAALEGHDYKYVSYTPQGDFPFYVYLESVGRWVLNLPIQFSHDDAMFFYFGWYGSRNEQQRIEPPSAFFNGLLDAYAVARETSGYMNIVIHPNLSGRLCRIGMLRRFFERTLADGDVRYVTSEWLADYILERFPVTDGQAAPFSA</sequence>
<evidence type="ECO:0000313" key="2">
    <source>
        <dbReference type="EMBL" id="HIW78714.1"/>
    </source>
</evidence>
<reference evidence="2" key="2">
    <citation type="submission" date="2021-04" db="EMBL/GenBank/DDBJ databases">
        <authorList>
            <person name="Gilroy R."/>
        </authorList>
    </citation>
    <scope>NUCLEOTIDE SEQUENCE</scope>
    <source>
        <strain evidence="2">ChiSxjej5B17-1746</strain>
    </source>
</reference>
<evidence type="ECO:0000259" key="1">
    <source>
        <dbReference type="Pfam" id="PF01522"/>
    </source>
</evidence>
<organism evidence="2 3">
    <name type="scientific">Candidatus Bilophila faecipullorum</name>
    <dbReference type="NCBI Taxonomy" id="2838482"/>
    <lineage>
        <taxon>Bacteria</taxon>
        <taxon>Pseudomonadati</taxon>
        <taxon>Thermodesulfobacteriota</taxon>
        <taxon>Desulfovibrionia</taxon>
        <taxon>Desulfovibrionales</taxon>
        <taxon>Desulfovibrionaceae</taxon>
        <taxon>Bilophila</taxon>
    </lineage>
</organism>
<reference evidence="2" key="1">
    <citation type="journal article" date="2021" name="PeerJ">
        <title>Extensive microbial diversity within the chicken gut microbiome revealed by metagenomics and culture.</title>
        <authorList>
            <person name="Gilroy R."/>
            <person name="Ravi A."/>
            <person name="Getino M."/>
            <person name="Pursley I."/>
            <person name="Horton D.L."/>
            <person name="Alikhan N.F."/>
            <person name="Baker D."/>
            <person name="Gharbi K."/>
            <person name="Hall N."/>
            <person name="Watson M."/>
            <person name="Adriaenssens E.M."/>
            <person name="Foster-Nyarko E."/>
            <person name="Jarju S."/>
            <person name="Secka A."/>
            <person name="Antonio M."/>
            <person name="Oren A."/>
            <person name="Chaudhuri R.R."/>
            <person name="La Ragione R."/>
            <person name="Hildebrand F."/>
            <person name="Pallen M.J."/>
        </authorList>
    </citation>
    <scope>NUCLEOTIDE SEQUENCE</scope>
    <source>
        <strain evidence="2">ChiSxjej5B17-1746</strain>
    </source>
</reference>
<gene>
    <name evidence="2" type="ORF">H9874_06185</name>
</gene>
<dbReference type="Proteomes" id="UP000824264">
    <property type="component" value="Unassembled WGS sequence"/>
</dbReference>
<dbReference type="SUPFAM" id="SSF88713">
    <property type="entry name" value="Glycoside hydrolase/deacetylase"/>
    <property type="match status" value="1"/>
</dbReference>
<dbReference type="PANTHER" id="PTHR47561:SF1">
    <property type="entry name" value="POLYSACCHARIDE DEACETYLASE FAMILY PROTEIN (AFU_ORTHOLOGUE AFUA_6G05030)"/>
    <property type="match status" value="1"/>
</dbReference>
<dbReference type="GO" id="GO:0005975">
    <property type="term" value="P:carbohydrate metabolic process"/>
    <property type="evidence" value="ECO:0007669"/>
    <property type="project" value="InterPro"/>
</dbReference>
<dbReference type="InterPro" id="IPR011330">
    <property type="entry name" value="Glyco_hydro/deAcase_b/a-brl"/>
</dbReference>